<dbReference type="Pfam" id="PF01582">
    <property type="entry name" value="TIR"/>
    <property type="match status" value="1"/>
</dbReference>
<dbReference type="SUPFAM" id="SSF52058">
    <property type="entry name" value="L domain-like"/>
    <property type="match status" value="1"/>
</dbReference>
<dbReference type="Pfam" id="PF23282">
    <property type="entry name" value="WHD_ROQ1"/>
    <property type="match status" value="1"/>
</dbReference>
<evidence type="ECO:0000256" key="3">
    <source>
        <dbReference type="ARBA" id="ARBA00022821"/>
    </source>
</evidence>
<evidence type="ECO:0000313" key="7">
    <source>
        <dbReference type="Proteomes" id="UP000806378"/>
    </source>
</evidence>
<dbReference type="EMBL" id="MU089722">
    <property type="protein sequence ID" value="KAF7849671.1"/>
    <property type="molecule type" value="Genomic_DNA"/>
</dbReference>
<evidence type="ECO:0000259" key="5">
    <source>
        <dbReference type="PROSITE" id="PS50104"/>
    </source>
</evidence>
<dbReference type="SMART" id="SM00369">
    <property type="entry name" value="LRR_TYP"/>
    <property type="match status" value="4"/>
</dbReference>
<dbReference type="Gene3D" id="3.40.50.10140">
    <property type="entry name" value="Toll/interleukin-1 receptor homology (TIR) domain"/>
    <property type="match status" value="1"/>
</dbReference>
<keyword evidence="7" id="KW-1185">Reference proteome</keyword>
<dbReference type="AlphaFoldDB" id="A0A8T0CPT9"/>
<dbReference type="Pfam" id="PF00931">
    <property type="entry name" value="NB-ARC"/>
    <property type="match status" value="1"/>
</dbReference>
<dbReference type="InterPro" id="IPR027417">
    <property type="entry name" value="P-loop_NTPase"/>
</dbReference>
<dbReference type="InterPro" id="IPR042197">
    <property type="entry name" value="Apaf_helical"/>
</dbReference>
<name>A0A8T0CPT9_CORYI</name>
<evidence type="ECO:0000256" key="4">
    <source>
        <dbReference type="SAM" id="MobiDB-lite"/>
    </source>
</evidence>
<dbReference type="Gene3D" id="3.80.10.10">
    <property type="entry name" value="Ribonuclease Inhibitor"/>
    <property type="match status" value="2"/>
</dbReference>
<dbReference type="Proteomes" id="UP000806378">
    <property type="component" value="Unassembled WGS sequence"/>
</dbReference>
<dbReference type="GO" id="GO:0043531">
    <property type="term" value="F:ADP binding"/>
    <property type="evidence" value="ECO:0007669"/>
    <property type="project" value="InterPro"/>
</dbReference>
<dbReference type="SUPFAM" id="SSF52540">
    <property type="entry name" value="P-loop containing nucleoside triphosphate hydrolases"/>
    <property type="match status" value="1"/>
</dbReference>
<evidence type="ECO:0000313" key="6">
    <source>
        <dbReference type="EMBL" id="KAF7849671.1"/>
    </source>
</evidence>
<dbReference type="InterPro" id="IPR044974">
    <property type="entry name" value="Disease_R_plants"/>
</dbReference>
<keyword evidence="3" id="KW-0611">Plant defense</keyword>
<dbReference type="InterPro" id="IPR032675">
    <property type="entry name" value="LRR_dom_sf"/>
</dbReference>
<dbReference type="Gramene" id="rna-gnl|WGS:JABURB|Cocit.L0407.1">
    <property type="protein sequence ID" value="cds-KAF7849671.1"/>
    <property type="gene ID" value="gene-BT93_L0407"/>
</dbReference>
<dbReference type="PRINTS" id="PR00364">
    <property type="entry name" value="DISEASERSIST"/>
</dbReference>
<dbReference type="OrthoDB" id="1700308at2759"/>
<dbReference type="InterPro" id="IPR002182">
    <property type="entry name" value="NB-ARC"/>
</dbReference>
<evidence type="ECO:0000256" key="1">
    <source>
        <dbReference type="ARBA" id="ARBA00022614"/>
    </source>
</evidence>
<dbReference type="InterPro" id="IPR035897">
    <property type="entry name" value="Toll_tir_struct_dom_sf"/>
</dbReference>
<feature type="region of interest" description="Disordered" evidence="4">
    <location>
        <begin position="1"/>
        <end position="23"/>
    </location>
</feature>
<dbReference type="InterPro" id="IPR003591">
    <property type="entry name" value="Leu-rich_rpt_typical-subtyp"/>
</dbReference>
<keyword evidence="2" id="KW-0677">Repeat</keyword>
<accession>A0A8T0CPT9</accession>
<dbReference type="InterPro" id="IPR000157">
    <property type="entry name" value="TIR_dom"/>
</dbReference>
<proteinExistence type="predicted"/>
<dbReference type="Gene3D" id="3.40.50.300">
    <property type="entry name" value="P-loop containing nucleotide triphosphate hydrolases"/>
    <property type="match status" value="1"/>
</dbReference>
<protein>
    <recommendedName>
        <fullName evidence="5">TIR domain-containing protein</fullName>
    </recommendedName>
</protein>
<comment type="caution">
    <text evidence="6">The sequence shown here is derived from an EMBL/GenBank/DDBJ whole genome shotgun (WGS) entry which is preliminary data.</text>
</comment>
<evidence type="ECO:0000256" key="2">
    <source>
        <dbReference type="ARBA" id="ARBA00022737"/>
    </source>
</evidence>
<dbReference type="InterPro" id="IPR058192">
    <property type="entry name" value="WHD_ROQ1-like"/>
</dbReference>
<dbReference type="GO" id="GO:0006952">
    <property type="term" value="P:defense response"/>
    <property type="evidence" value="ECO:0007669"/>
    <property type="project" value="UniProtKB-KW"/>
</dbReference>
<dbReference type="PANTHER" id="PTHR11017">
    <property type="entry name" value="LEUCINE-RICH REPEAT-CONTAINING PROTEIN"/>
    <property type="match status" value="1"/>
</dbReference>
<feature type="domain" description="TIR" evidence="5">
    <location>
        <begin position="28"/>
        <end position="196"/>
    </location>
</feature>
<dbReference type="GO" id="GO:0051707">
    <property type="term" value="P:response to other organism"/>
    <property type="evidence" value="ECO:0007669"/>
    <property type="project" value="UniProtKB-ARBA"/>
</dbReference>
<dbReference type="PROSITE" id="PS50104">
    <property type="entry name" value="TIR"/>
    <property type="match status" value="1"/>
</dbReference>
<reference evidence="6" key="1">
    <citation type="submission" date="2020-05" db="EMBL/GenBank/DDBJ databases">
        <title>WGS assembly of Corymbia citriodora subspecies variegata.</title>
        <authorList>
            <person name="Barry K."/>
            <person name="Hundley H."/>
            <person name="Shu S."/>
            <person name="Jenkins J."/>
            <person name="Grimwood J."/>
            <person name="Baten A."/>
        </authorList>
    </citation>
    <scope>NUCLEOTIDE SEQUENCE</scope>
    <source>
        <strain evidence="6">CV2-018</strain>
    </source>
</reference>
<dbReference type="SUPFAM" id="SSF52200">
    <property type="entry name" value="Toll/Interleukin receptor TIR domain"/>
    <property type="match status" value="1"/>
</dbReference>
<gene>
    <name evidence="6" type="ORF">BT93_L0407</name>
</gene>
<dbReference type="GO" id="GO:0007165">
    <property type="term" value="P:signal transduction"/>
    <property type="evidence" value="ECO:0007669"/>
    <property type="project" value="InterPro"/>
</dbReference>
<dbReference type="SMART" id="SM00255">
    <property type="entry name" value="TIR"/>
    <property type="match status" value="1"/>
</dbReference>
<organism evidence="6 7">
    <name type="scientific">Corymbia citriodora subsp. variegata</name>
    <dbReference type="NCBI Taxonomy" id="360336"/>
    <lineage>
        <taxon>Eukaryota</taxon>
        <taxon>Viridiplantae</taxon>
        <taxon>Streptophyta</taxon>
        <taxon>Embryophyta</taxon>
        <taxon>Tracheophyta</taxon>
        <taxon>Spermatophyta</taxon>
        <taxon>Magnoliopsida</taxon>
        <taxon>eudicotyledons</taxon>
        <taxon>Gunneridae</taxon>
        <taxon>Pentapetalae</taxon>
        <taxon>rosids</taxon>
        <taxon>malvids</taxon>
        <taxon>Myrtales</taxon>
        <taxon>Myrtaceae</taxon>
        <taxon>Myrtoideae</taxon>
        <taxon>Eucalypteae</taxon>
        <taxon>Corymbia</taxon>
    </lineage>
</organism>
<dbReference type="Pfam" id="PF23598">
    <property type="entry name" value="LRR_14"/>
    <property type="match status" value="1"/>
</dbReference>
<dbReference type="InterPro" id="IPR055414">
    <property type="entry name" value="LRR_R13L4/SHOC2-like"/>
</dbReference>
<dbReference type="PANTHER" id="PTHR11017:SF570">
    <property type="entry name" value="DISEASE RESISTANCE PROTEIN (TIR-NBS CLASS)-RELATED"/>
    <property type="match status" value="1"/>
</dbReference>
<keyword evidence="1" id="KW-0433">Leucine-rich repeat</keyword>
<sequence length="946" mass="107420">MDISHRKGKKTMDISHVTNPSSSVSAQPDYEVFLSFRGPVMHRGFADFLYSSLTGVGIHVFGNKEELERGKEIDSQPTQAIEQSKVSIPVISNEYVSSESCLPELNQMVECMDSKNRIIIPIFYYVDPSDLRHCTGPFEKALGEHKKRDRDGNLLNHWMSALRRIGELKGHHLHERNEGSHGEFVKQIVHQVQQKLKKQDLIVTKQFVRVNSHVRDIMAKLKVDYLRGQPFKIGDTGVEVLGIYGMPGVGKTVLAKYVYNQLYHLFDACSFLGEIQAEINHHGIVSVQNKLISDLDEGNAKKFDRSEEALSHIRERFCAMKVLVLLDDVYNDEQFRAIVGDLDGLCPGSRVILTSQRQDVLRNIKGAESLVLEPMKPDEALKLFCRHAFGMNSPRKEFKKLSTDIVAATGRLPLALEVTGSSLFLIKSKKAWRETLTALKVSPHKRVQAALEKSYADLDTNAREIFLDIACFFTGMDERIPYYMWDDLKYSPSSMIPALQARSLVKIREDRIRVHTTRPMHEIKIGEARKLFMHEILKKFGWEIVKNENRNEPCNRSRLWDHEEALSVLNRKEGTQNVKALGLKFPNILRTTFQCDRFNGLQNLRFLKLDRANIYENLGDRLSSLRWLDWGGCPSFEVQLLNLNWQNLVILDLSGSQVDKDWSGWELLVLARKLKVLNLTDCGNLIATPKFPASMELERLILKGCFKLIVIDTSIGNLKKLVSLNMNSCHRLRELPDLGPMRSLKELFIDGTSISRIIFQIGSMMMLETLSACNCARLTEISDSIGSLESLTYLALDSTAIVTLPESIEWLDKLNKLSLKNCLRLSDLPVGIGKLRSLQFLDLSNTLIRELPPSVKNLKDMKVLRMTATSIREFPPDILNLEKLEEIDFSSCRSLEGKIPDDIGRLSSLAILKLSGTRISGQLPSSISRLSRLQEICISRCDLWQS</sequence>
<dbReference type="Gene3D" id="1.10.8.430">
    <property type="entry name" value="Helical domain of apoptotic protease-activating factors"/>
    <property type="match status" value="1"/>
</dbReference>